<protein>
    <recommendedName>
        <fullName evidence="3">DUF4299 family protein</fullName>
    </recommendedName>
</protein>
<sequence length="332" mass="38904">MNVYEWVESPDVREHLEKIHYEFTLPEAFCVVRSNQRRALEEKIAAWEELLAAMPDCPFSFESKSGEKIETDSFHRSARKCIEELRNLLEDVCRKDEKGVYKVAAPQRYKEGKGVALSEFLEENWKEFKGKSILPLAKIWKGKRKCLFFYVNPQKQVITISNDHPLQQYWMPLPTPFRRGDILDIGLSTPVVLEYIGSWSEDELVENGLSPKTFDEDEDKTIGTAYSLYKEKSEDTPNMIEKILVYPHRLRYYRKPLEESETLLLAVSNYLKENLTLDQMCMAYHVLAKEWEARALRKDFGELYDEDVVCAAGLEELGFEEGWEDNEEIWKE</sequence>
<dbReference type="Proteomes" id="UP001524473">
    <property type="component" value="Unassembled WGS sequence"/>
</dbReference>
<reference evidence="1 2" key="1">
    <citation type="submission" date="2022-06" db="EMBL/GenBank/DDBJ databases">
        <title>Isolation of gut microbiota from human fecal samples.</title>
        <authorList>
            <person name="Pamer E.G."/>
            <person name="Barat B."/>
            <person name="Waligurski E."/>
            <person name="Medina S."/>
            <person name="Paddock L."/>
            <person name="Mostad J."/>
        </authorList>
    </citation>
    <scope>NUCLEOTIDE SEQUENCE [LARGE SCALE GENOMIC DNA]</scope>
    <source>
        <strain evidence="1 2">DFI.9.73</strain>
    </source>
</reference>
<comment type="caution">
    <text evidence="1">The sequence shown here is derived from an EMBL/GenBank/DDBJ whole genome shotgun (WGS) entry which is preliminary data.</text>
</comment>
<gene>
    <name evidence="1" type="ORF">NE695_15920</name>
</gene>
<evidence type="ECO:0000313" key="2">
    <source>
        <dbReference type="Proteomes" id="UP001524473"/>
    </source>
</evidence>
<organism evidence="1 2">
    <name type="scientific">Neglectibacter timonensis</name>
    <dbReference type="NCBI Taxonomy" id="1776382"/>
    <lineage>
        <taxon>Bacteria</taxon>
        <taxon>Bacillati</taxon>
        <taxon>Bacillota</taxon>
        <taxon>Clostridia</taxon>
        <taxon>Eubacteriales</taxon>
        <taxon>Oscillospiraceae</taxon>
        <taxon>Neglectibacter</taxon>
    </lineage>
</organism>
<accession>A0ABT1S399</accession>
<proteinExistence type="predicted"/>
<evidence type="ECO:0000313" key="1">
    <source>
        <dbReference type="EMBL" id="MCQ4841399.1"/>
    </source>
</evidence>
<evidence type="ECO:0008006" key="3">
    <source>
        <dbReference type="Google" id="ProtNLM"/>
    </source>
</evidence>
<keyword evidence="2" id="KW-1185">Reference proteome</keyword>
<dbReference type="RefSeq" id="WP_256192322.1">
    <property type="nucleotide sequence ID" value="NZ_CAJKKG010000020.1"/>
</dbReference>
<dbReference type="EMBL" id="JANFZH010000047">
    <property type="protein sequence ID" value="MCQ4841399.1"/>
    <property type="molecule type" value="Genomic_DNA"/>
</dbReference>
<name>A0ABT1S399_9FIRM</name>